<gene>
    <name evidence="2" type="ORF">HPULCUR_003071</name>
</gene>
<dbReference type="Gene3D" id="2.120.10.80">
    <property type="entry name" value="Kelch-type beta propeller"/>
    <property type="match status" value="1"/>
</dbReference>
<name>A0ABP9XSB8_9FUNG</name>
<dbReference type="InterPro" id="IPR015915">
    <property type="entry name" value="Kelch-typ_b-propeller"/>
</dbReference>
<feature type="signal peptide" evidence="1">
    <location>
        <begin position="1"/>
        <end position="22"/>
    </location>
</feature>
<dbReference type="EMBL" id="BAABUJ010000008">
    <property type="protein sequence ID" value="GAA5797679.1"/>
    <property type="molecule type" value="Genomic_DNA"/>
</dbReference>
<dbReference type="InterPro" id="IPR011043">
    <property type="entry name" value="Gal_Oxase/kelch_b-propeller"/>
</dbReference>
<accession>A0ABP9XSB8</accession>
<reference evidence="2 3" key="1">
    <citation type="submission" date="2024-04" db="EMBL/GenBank/DDBJ databases">
        <title>genome sequences of Mucor flavus KT1a and Helicostylum pulchrum KT1b strains isolation_sourced from the surface of a dry-aged beef.</title>
        <authorList>
            <person name="Toyotome T."/>
            <person name="Hosono M."/>
            <person name="Torimaru M."/>
            <person name="Fukuda K."/>
            <person name="Mikami N."/>
        </authorList>
    </citation>
    <scope>NUCLEOTIDE SEQUENCE [LARGE SCALE GENOMIC DNA]</scope>
    <source>
        <strain evidence="2 3">KT1b</strain>
    </source>
</reference>
<dbReference type="SUPFAM" id="SSF50965">
    <property type="entry name" value="Galactose oxidase, central domain"/>
    <property type="match status" value="1"/>
</dbReference>
<keyword evidence="1" id="KW-0732">Signal</keyword>
<organism evidence="2 3">
    <name type="scientific">Helicostylum pulchrum</name>
    <dbReference type="NCBI Taxonomy" id="562976"/>
    <lineage>
        <taxon>Eukaryota</taxon>
        <taxon>Fungi</taxon>
        <taxon>Fungi incertae sedis</taxon>
        <taxon>Mucoromycota</taxon>
        <taxon>Mucoromycotina</taxon>
        <taxon>Mucoromycetes</taxon>
        <taxon>Mucorales</taxon>
        <taxon>Mucorineae</taxon>
        <taxon>Mucoraceae</taxon>
        <taxon>Helicostylum</taxon>
    </lineage>
</organism>
<dbReference type="Proteomes" id="UP001476247">
    <property type="component" value="Unassembled WGS sequence"/>
</dbReference>
<comment type="caution">
    <text evidence="2">The sequence shown here is derived from an EMBL/GenBank/DDBJ whole genome shotgun (WGS) entry which is preliminary data.</text>
</comment>
<evidence type="ECO:0000313" key="3">
    <source>
        <dbReference type="Proteomes" id="UP001476247"/>
    </source>
</evidence>
<evidence type="ECO:0000313" key="2">
    <source>
        <dbReference type="EMBL" id="GAA5797679.1"/>
    </source>
</evidence>
<evidence type="ECO:0000256" key="1">
    <source>
        <dbReference type="SAM" id="SignalP"/>
    </source>
</evidence>
<feature type="chain" id="PRO_5045786014" evidence="1">
    <location>
        <begin position="23"/>
        <end position="341"/>
    </location>
</feature>
<proteinExistence type="predicted"/>
<keyword evidence="3" id="KW-1185">Reference proteome</keyword>
<sequence>MIRSLTSLFASIFLGTLVPVSNYIGQHRYECDREAAITGELVQDKIYTFGGCYPMPYIAGNIFNFNDNHNNVSETIQIYDIKKDEWMQETEVKLPFPWRSASTQTHQQNIYFYNVRSAESFQSKMWKYDTVLKKFSALDELPFKWHGSLKTCANIGRMYFVGSNDGMQRNVIHVYNIENGVWEKPLFPNLRFTIKQILCGKDAIQFLGTVVTDKNDGVSVDFQRKKHVLISTDYITGDTVLKGLCVRFADNAIVKTNNDKFYFFDVKDKETVIILVDTVALVNRLVEVLPHTLTAPLFVPYQDDLFFLFGGGTNRPHFGGVQKTKTYSHKLVKDPTNNYFY</sequence>
<protein>
    <submittedName>
        <fullName evidence="2">Uncharacterized protein</fullName>
    </submittedName>
</protein>